<dbReference type="InterPro" id="IPR008254">
    <property type="entry name" value="Flavodoxin/NO_synth"/>
</dbReference>
<evidence type="ECO:0000256" key="8">
    <source>
        <dbReference type="ARBA" id="ARBA00023797"/>
    </source>
</evidence>
<protein>
    <recommendedName>
        <fullName evidence="8">NADPH--hemoprotein reductase</fullName>
        <ecNumber evidence="8">1.6.2.4</ecNumber>
    </recommendedName>
</protein>
<evidence type="ECO:0000259" key="11">
    <source>
        <dbReference type="PROSITE" id="PS50902"/>
    </source>
</evidence>
<feature type="region of interest" description="Disordered" evidence="9">
    <location>
        <begin position="116"/>
        <end position="142"/>
    </location>
</feature>
<reference evidence="13" key="1">
    <citation type="submission" date="2021-01" db="EMBL/GenBank/DDBJ databases">
        <authorList>
            <person name="Corre E."/>
            <person name="Pelletier E."/>
            <person name="Niang G."/>
            <person name="Scheremetjew M."/>
            <person name="Finn R."/>
            <person name="Kale V."/>
            <person name="Holt S."/>
            <person name="Cochrane G."/>
            <person name="Meng A."/>
            <person name="Brown T."/>
            <person name="Cohen L."/>
        </authorList>
    </citation>
    <scope>NUCLEOTIDE SEQUENCE</scope>
    <source>
        <strain evidence="13">10249 10 AB</strain>
    </source>
</reference>
<evidence type="ECO:0000256" key="2">
    <source>
        <dbReference type="ARBA" id="ARBA00001974"/>
    </source>
</evidence>
<keyword evidence="5" id="KW-0274">FAD</keyword>
<keyword evidence="10" id="KW-0812">Transmembrane</keyword>
<dbReference type="Gene3D" id="3.40.50.80">
    <property type="entry name" value="Nucleotide-binding domain of ferredoxin-NADP reductase (FNR) module"/>
    <property type="match status" value="1"/>
</dbReference>
<keyword evidence="10" id="KW-1133">Transmembrane helix</keyword>
<dbReference type="Pfam" id="PF00175">
    <property type="entry name" value="NAD_binding_1"/>
    <property type="match status" value="1"/>
</dbReference>
<evidence type="ECO:0000256" key="7">
    <source>
        <dbReference type="ARBA" id="ARBA00023002"/>
    </source>
</evidence>
<keyword evidence="7" id="KW-0560">Oxidoreductase</keyword>
<dbReference type="AlphaFoldDB" id="A0A7S4AFV6"/>
<dbReference type="InterPro" id="IPR023173">
    <property type="entry name" value="NADPH_Cyt_P450_Rdtase_alpha"/>
</dbReference>
<dbReference type="InterPro" id="IPR001094">
    <property type="entry name" value="Flavdoxin-like"/>
</dbReference>
<evidence type="ECO:0000256" key="3">
    <source>
        <dbReference type="ARBA" id="ARBA00022630"/>
    </source>
</evidence>
<dbReference type="PRINTS" id="PR00369">
    <property type="entry name" value="FLAVODOXIN"/>
</dbReference>
<comment type="cofactor">
    <cofactor evidence="2">
        <name>FAD</name>
        <dbReference type="ChEBI" id="CHEBI:57692"/>
    </cofactor>
</comment>
<dbReference type="PRINTS" id="PR00371">
    <property type="entry name" value="FPNCR"/>
</dbReference>
<evidence type="ECO:0000313" key="13">
    <source>
        <dbReference type="EMBL" id="CAE0714319.1"/>
    </source>
</evidence>
<dbReference type="InterPro" id="IPR039261">
    <property type="entry name" value="FNR_nucleotide-bd"/>
</dbReference>
<evidence type="ECO:0000256" key="1">
    <source>
        <dbReference type="ARBA" id="ARBA00001917"/>
    </source>
</evidence>
<keyword evidence="3" id="KW-0285">Flavoprotein</keyword>
<evidence type="ECO:0000256" key="9">
    <source>
        <dbReference type="SAM" id="MobiDB-lite"/>
    </source>
</evidence>
<feature type="compositionally biased region" description="Basic and acidic residues" evidence="9">
    <location>
        <begin position="116"/>
        <end position="132"/>
    </location>
</feature>
<accession>A0A7S4AFV6</accession>
<dbReference type="EMBL" id="HBIX01009243">
    <property type="protein sequence ID" value="CAE0714319.1"/>
    <property type="molecule type" value="Transcribed_RNA"/>
</dbReference>
<dbReference type="PANTHER" id="PTHR19384:SF17">
    <property type="entry name" value="NADPH--CYTOCHROME P450 REDUCTASE"/>
    <property type="match status" value="1"/>
</dbReference>
<dbReference type="GO" id="GO:0003958">
    <property type="term" value="F:NADPH-hemoprotein reductase activity"/>
    <property type="evidence" value="ECO:0007669"/>
    <property type="project" value="UniProtKB-EC"/>
</dbReference>
<dbReference type="InterPro" id="IPR017927">
    <property type="entry name" value="FAD-bd_FR_type"/>
</dbReference>
<feature type="domain" description="Flavodoxin-like" evidence="11">
    <location>
        <begin position="83"/>
        <end position="247"/>
    </location>
</feature>
<dbReference type="Gene3D" id="2.40.30.10">
    <property type="entry name" value="Translation factors"/>
    <property type="match status" value="1"/>
</dbReference>
<evidence type="ECO:0000256" key="4">
    <source>
        <dbReference type="ARBA" id="ARBA00022643"/>
    </source>
</evidence>
<sequence length="715" mass="79333">MDNGTTIVDEESPMSFWTDNIVPVVVTTGCVTLGLLGTLLAVKSQSKNRSEDDPLDDDAENAAAQNAGKNGEVNREKYPGGKLTVYFATQTGTAEAFAKELQREGKDHGFLVRVEDPDTLDSPEHMADRESRSPFGADSKPDEMPRAIILAATYGEGEPTDNSTELFNQMEEYLENDEEGEVNKPLLGLEYAVFGLGNTEYEIFNAMGKFFDTALEKLGGTRVYDLGLGDDSDDLEGDFEKWREGMWATLKKRYVKDGAVVAAESQDGKRSLPDCEYSIRWEEEESVATATYSDQNRASVPLETICASSKHYFTAVDCPVPVVRELRSPEDGGSTVHVEIDISNANIDYQTADNLGVLPCNAQKVVESVAESLGYTQQLDKVFSVVAGTNQDGEEQEWHGLPFPTPITVRECFTRYLDLTSAPHRSDLKLLSSYAKEAADRKTLQHLSSKEGKEEYKKQIVEGKMGLSQLLKLCPSLEIPLEHLIGNVCRFQLARFYTIASCPKVHPESIHLTVAVTKEERPDGSSFEGVCSTHIAGGLDQSLRVFVRPSTFRLPPKISTPILMIGPGTGIAPMRALLQDRKHQFEQEQGEKTMHNVLYFGCKKEELDYIYRDELEGYQKEGILSDLHLAFSRKDPKNKEYVQHILRKNAASTHALLQEGAYVYVCGGVKMGHDVTETLKEILVEESNGSMSQDAAANYLTTLSSEGRFVQELWS</sequence>
<name>A0A7S4AFV6_9STRA</name>
<dbReference type="InterPro" id="IPR001709">
    <property type="entry name" value="Flavoprot_Pyr_Nucl_cyt_Rdtase"/>
</dbReference>
<dbReference type="Gene3D" id="1.20.990.10">
    <property type="entry name" value="NADPH-cytochrome p450 Reductase, Chain A, domain 3"/>
    <property type="match status" value="1"/>
</dbReference>
<evidence type="ECO:0000256" key="10">
    <source>
        <dbReference type="SAM" id="Phobius"/>
    </source>
</evidence>
<gene>
    <name evidence="13" type="ORF">PAUS00366_LOCUS7071</name>
</gene>
<evidence type="ECO:0000256" key="6">
    <source>
        <dbReference type="ARBA" id="ARBA00022857"/>
    </source>
</evidence>
<dbReference type="GO" id="GO:0050660">
    <property type="term" value="F:flavin adenine dinucleotide binding"/>
    <property type="evidence" value="ECO:0007669"/>
    <property type="project" value="TreeGrafter"/>
</dbReference>
<feature type="domain" description="FAD-binding FR-type" evidence="12">
    <location>
        <begin position="313"/>
        <end position="574"/>
    </location>
</feature>
<dbReference type="Pfam" id="PF00667">
    <property type="entry name" value="FAD_binding_1"/>
    <property type="match status" value="1"/>
</dbReference>
<dbReference type="PROSITE" id="PS51384">
    <property type="entry name" value="FAD_FR"/>
    <property type="match status" value="1"/>
</dbReference>
<dbReference type="FunFam" id="3.40.50.80:FF:000001">
    <property type="entry name" value="NADPH--cytochrome P450 reductase 1"/>
    <property type="match status" value="1"/>
</dbReference>
<dbReference type="InterPro" id="IPR003097">
    <property type="entry name" value="CysJ-like_FAD-binding"/>
</dbReference>
<dbReference type="Pfam" id="PF00258">
    <property type="entry name" value="Flavodoxin_1"/>
    <property type="match status" value="1"/>
</dbReference>
<dbReference type="PANTHER" id="PTHR19384">
    <property type="entry name" value="NITRIC OXIDE SYNTHASE-RELATED"/>
    <property type="match status" value="1"/>
</dbReference>
<dbReference type="PROSITE" id="PS50902">
    <property type="entry name" value="FLAVODOXIN_LIKE"/>
    <property type="match status" value="1"/>
</dbReference>
<dbReference type="SUPFAM" id="SSF52343">
    <property type="entry name" value="Ferredoxin reductase-like, C-terminal NADP-linked domain"/>
    <property type="match status" value="1"/>
</dbReference>
<keyword evidence="10" id="KW-0472">Membrane</keyword>
<dbReference type="GO" id="GO:0005829">
    <property type="term" value="C:cytosol"/>
    <property type="evidence" value="ECO:0007669"/>
    <property type="project" value="TreeGrafter"/>
</dbReference>
<proteinExistence type="predicted"/>
<feature type="compositionally biased region" description="Low complexity" evidence="9">
    <location>
        <begin position="61"/>
        <end position="70"/>
    </location>
</feature>
<keyword evidence="6" id="KW-0521">NADP</keyword>
<dbReference type="SUPFAM" id="SSF52218">
    <property type="entry name" value="Flavoproteins"/>
    <property type="match status" value="1"/>
</dbReference>
<dbReference type="InterPro" id="IPR029039">
    <property type="entry name" value="Flavoprotein-like_sf"/>
</dbReference>
<organism evidence="13">
    <name type="scientific">Pseudo-nitzschia australis</name>
    <dbReference type="NCBI Taxonomy" id="44445"/>
    <lineage>
        <taxon>Eukaryota</taxon>
        <taxon>Sar</taxon>
        <taxon>Stramenopiles</taxon>
        <taxon>Ochrophyta</taxon>
        <taxon>Bacillariophyta</taxon>
        <taxon>Bacillariophyceae</taxon>
        <taxon>Bacillariophycidae</taxon>
        <taxon>Bacillariales</taxon>
        <taxon>Bacillariaceae</taxon>
        <taxon>Pseudo-nitzschia</taxon>
    </lineage>
</organism>
<evidence type="ECO:0000259" key="12">
    <source>
        <dbReference type="PROSITE" id="PS51384"/>
    </source>
</evidence>
<dbReference type="InterPro" id="IPR001433">
    <property type="entry name" value="OxRdtase_FAD/NAD-bd"/>
</dbReference>
<dbReference type="Gene3D" id="3.40.50.360">
    <property type="match status" value="1"/>
</dbReference>
<dbReference type="EC" id="1.6.2.4" evidence="8"/>
<keyword evidence="4" id="KW-0288">FMN</keyword>
<evidence type="ECO:0000256" key="5">
    <source>
        <dbReference type="ARBA" id="ARBA00022827"/>
    </source>
</evidence>
<feature type="transmembrane region" description="Helical" evidence="10">
    <location>
        <begin position="20"/>
        <end position="42"/>
    </location>
</feature>
<dbReference type="InterPro" id="IPR017938">
    <property type="entry name" value="Riboflavin_synthase-like_b-brl"/>
</dbReference>
<feature type="region of interest" description="Disordered" evidence="9">
    <location>
        <begin position="45"/>
        <end position="76"/>
    </location>
</feature>
<comment type="cofactor">
    <cofactor evidence="1">
        <name>FMN</name>
        <dbReference type="ChEBI" id="CHEBI:58210"/>
    </cofactor>
</comment>
<dbReference type="SUPFAM" id="SSF63380">
    <property type="entry name" value="Riboflavin synthase domain-like"/>
    <property type="match status" value="1"/>
</dbReference>
<dbReference type="GO" id="GO:0010181">
    <property type="term" value="F:FMN binding"/>
    <property type="evidence" value="ECO:0007669"/>
    <property type="project" value="InterPro"/>
</dbReference>